<sequence>MAYIFPSDFMTAANSSDIPDRQILPIGGVIATYHQAVPSLPILVALIIATIIGNLMVIVAILLVPKLRRPRTY</sequence>
<keyword evidence="1" id="KW-0812">Transmembrane</keyword>
<reference evidence="3" key="1">
    <citation type="submission" date="2017-01" db="EMBL/GenBank/DDBJ databases">
        <title>Comparative genomics of anhydrobiosis in the tardigrade Hypsibius dujardini.</title>
        <authorList>
            <person name="Yoshida Y."/>
            <person name="Koutsovoulos G."/>
            <person name="Laetsch D."/>
            <person name="Stevens L."/>
            <person name="Kumar S."/>
            <person name="Horikawa D."/>
            <person name="Ishino K."/>
            <person name="Komine S."/>
            <person name="Tomita M."/>
            <person name="Blaxter M."/>
            <person name="Arakawa K."/>
        </authorList>
    </citation>
    <scope>NUCLEOTIDE SEQUENCE [LARGE SCALE GENOMIC DNA]</scope>
    <source>
        <strain evidence="3">Z151</strain>
    </source>
</reference>
<accession>A0A1W0WHK6</accession>
<feature type="transmembrane region" description="Helical" evidence="1">
    <location>
        <begin position="42"/>
        <end position="64"/>
    </location>
</feature>
<protein>
    <submittedName>
        <fullName evidence="2">Uncharacterized protein</fullName>
    </submittedName>
</protein>
<dbReference type="AlphaFoldDB" id="A0A1W0WHK6"/>
<dbReference type="EMBL" id="MTYJ01000101">
    <property type="protein sequence ID" value="OQV14669.1"/>
    <property type="molecule type" value="Genomic_DNA"/>
</dbReference>
<gene>
    <name evidence="2" type="ORF">BV898_11175</name>
</gene>
<proteinExistence type="predicted"/>
<evidence type="ECO:0000313" key="3">
    <source>
        <dbReference type="Proteomes" id="UP000192578"/>
    </source>
</evidence>
<name>A0A1W0WHK6_HYPEX</name>
<comment type="caution">
    <text evidence="2">The sequence shown here is derived from an EMBL/GenBank/DDBJ whole genome shotgun (WGS) entry which is preliminary data.</text>
</comment>
<dbReference type="Proteomes" id="UP000192578">
    <property type="component" value="Unassembled WGS sequence"/>
</dbReference>
<evidence type="ECO:0000313" key="2">
    <source>
        <dbReference type="EMBL" id="OQV14669.1"/>
    </source>
</evidence>
<organism evidence="2 3">
    <name type="scientific">Hypsibius exemplaris</name>
    <name type="common">Freshwater tardigrade</name>
    <dbReference type="NCBI Taxonomy" id="2072580"/>
    <lineage>
        <taxon>Eukaryota</taxon>
        <taxon>Metazoa</taxon>
        <taxon>Ecdysozoa</taxon>
        <taxon>Tardigrada</taxon>
        <taxon>Eutardigrada</taxon>
        <taxon>Parachela</taxon>
        <taxon>Hypsibioidea</taxon>
        <taxon>Hypsibiidae</taxon>
        <taxon>Hypsibius</taxon>
    </lineage>
</organism>
<keyword evidence="1" id="KW-0472">Membrane</keyword>
<evidence type="ECO:0000256" key="1">
    <source>
        <dbReference type="SAM" id="Phobius"/>
    </source>
</evidence>
<keyword evidence="3" id="KW-1185">Reference proteome</keyword>
<keyword evidence="1" id="KW-1133">Transmembrane helix</keyword>